<sequence length="396" mass="44728">MAHSDTSEKPLHERVEEIERKIVLFEDLFHAFSSRLDKHFEKYDKLIHSQQKQIVELNSIVGTMLNDQAKHSDHLRNKLMNSINDINNRSSNKNSHRQGVSYSSSSSSLSTNVNNNKAMKANSLPAHVNGTTIPQLISDPGNTNSHAHDHTTSGNAGIPQSDDIFNDLIDGHSSANDAANVVIPVPKTVYGRKRRHASNNIQENDNFGNTLITDPKDLMDKHNIHNSLSDVYKPANGTFQHTSADDDMSSSSDHLQNTLSNVSANVNSTSKNIGTVSTQKKRKYEPATDEPFKFLKCPQSVLEVWKEYTDGIEGQPSIKEMETLYQATWRRDSATNKRYARRKPLWKSIEIGLTRGYTLEYIVEMLENTRYVDDTKQTKHPIGWILQSTNIPDFLK</sequence>
<reference evidence="3 4" key="1">
    <citation type="submission" date="2020-11" db="EMBL/GenBank/DDBJ databases">
        <title>Kefir isolates.</title>
        <authorList>
            <person name="Marcisauskas S."/>
            <person name="Kim Y."/>
            <person name="Blasche S."/>
        </authorList>
    </citation>
    <scope>NUCLEOTIDE SEQUENCE [LARGE SCALE GENOMIC DNA]</scope>
    <source>
        <strain evidence="3 4">OG2</strain>
    </source>
</reference>
<dbReference type="Proteomes" id="UP000750334">
    <property type="component" value="Unassembled WGS sequence"/>
</dbReference>
<comment type="caution">
    <text evidence="3">The sequence shown here is derived from an EMBL/GenBank/DDBJ whole genome shotgun (WGS) entry which is preliminary data.</text>
</comment>
<dbReference type="GO" id="GO:0000978">
    <property type="term" value="F:RNA polymerase II cis-regulatory region sequence-specific DNA binding"/>
    <property type="evidence" value="ECO:0007669"/>
    <property type="project" value="TreeGrafter"/>
</dbReference>
<gene>
    <name evidence="3" type="ORF">C6P45_002706</name>
</gene>
<evidence type="ECO:0000313" key="4">
    <source>
        <dbReference type="Proteomes" id="UP000750334"/>
    </source>
</evidence>
<accession>A0A9P7BAP5</accession>
<feature type="region of interest" description="Disordered" evidence="1">
    <location>
        <begin position="261"/>
        <end position="284"/>
    </location>
</feature>
<feature type="compositionally biased region" description="Polar residues" evidence="1">
    <location>
        <begin position="261"/>
        <end position="278"/>
    </location>
</feature>
<evidence type="ECO:0000259" key="2">
    <source>
        <dbReference type="Pfam" id="PF12550"/>
    </source>
</evidence>
<evidence type="ECO:0000313" key="3">
    <source>
        <dbReference type="EMBL" id="KAG0670233.1"/>
    </source>
</evidence>
<dbReference type="InterPro" id="IPR022210">
    <property type="entry name" value="TF_GCR1-like"/>
</dbReference>
<proteinExistence type="predicted"/>
<dbReference type="PANTHER" id="PTHR37784:SF8">
    <property type="entry name" value="PROTEIN MSN1"/>
    <property type="match status" value="1"/>
</dbReference>
<organism evidence="3 4">
    <name type="scientific">Maudiozyma exigua</name>
    <name type="common">Yeast</name>
    <name type="synonym">Kazachstania exigua</name>
    <dbReference type="NCBI Taxonomy" id="34358"/>
    <lineage>
        <taxon>Eukaryota</taxon>
        <taxon>Fungi</taxon>
        <taxon>Dikarya</taxon>
        <taxon>Ascomycota</taxon>
        <taxon>Saccharomycotina</taxon>
        <taxon>Saccharomycetes</taxon>
        <taxon>Saccharomycetales</taxon>
        <taxon>Saccharomycetaceae</taxon>
        <taxon>Maudiozyma</taxon>
    </lineage>
</organism>
<evidence type="ECO:0000256" key="1">
    <source>
        <dbReference type="SAM" id="MobiDB-lite"/>
    </source>
</evidence>
<dbReference type="PANTHER" id="PTHR37784">
    <property type="entry name" value="PROTEIN MSN1"/>
    <property type="match status" value="1"/>
</dbReference>
<dbReference type="OrthoDB" id="428577at2759"/>
<protein>
    <recommendedName>
        <fullName evidence="2">Transcription activator GCR1-like domain-containing protein</fullName>
    </recommendedName>
</protein>
<feature type="region of interest" description="Disordered" evidence="1">
    <location>
        <begin position="84"/>
        <end position="111"/>
    </location>
</feature>
<dbReference type="EMBL" id="PUHR01000026">
    <property type="protein sequence ID" value="KAG0670233.1"/>
    <property type="molecule type" value="Genomic_DNA"/>
</dbReference>
<feature type="compositionally biased region" description="Low complexity" evidence="1">
    <location>
        <begin position="84"/>
        <end position="93"/>
    </location>
</feature>
<feature type="domain" description="Transcription activator GCR1-like" evidence="2">
    <location>
        <begin position="292"/>
        <end position="370"/>
    </location>
</feature>
<feature type="compositionally biased region" description="Low complexity" evidence="1">
    <location>
        <begin position="101"/>
        <end position="110"/>
    </location>
</feature>
<dbReference type="GO" id="GO:0060963">
    <property type="term" value="P:positive regulation of ribosomal protein gene transcription by RNA polymerase II"/>
    <property type="evidence" value="ECO:0007669"/>
    <property type="project" value="TreeGrafter"/>
</dbReference>
<dbReference type="InterPro" id="IPR052146">
    <property type="entry name" value="HOT1"/>
</dbReference>
<dbReference type="AlphaFoldDB" id="A0A9P7BAP5"/>
<dbReference type="GO" id="GO:0000981">
    <property type="term" value="F:DNA-binding transcription factor activity, RNA polymerase II-specific"/>
    <property type="evidence" value="ECO:0007669"/>
    <property type="project" value="TreeGrafter"/>
</dbReference>
<name>A0A9P7BAP5_MAUEX</name>
<keyword evidence="4" id="KW-1185">Reference proteome</keyword>
<dbReference type="Pfam" id="PF12550">
    <property type="entry name" value="GCR1_C"/>
    <property type="match status" value="1"/>
</dbReference>